<dbReference type="AlphaFoldDB" id="A0A843SK91"/>
<dbReference type="PROSITE" id="PS50850">
    <property type="entry name" value="MFS"/>
    <property type="match status" value="1"/>
</dbReference>
<dbReference type="InterPro" id="IPR050189">
    <property type="entry name" value="MFS_Efflux_Transporters"/>
</dbReference>
<dbReference type="GO" id="GO:0005886">
    <property type="term" value="C:plasma membrane"/>
    <property type="evidence" value="ECO:0007669"/>
    <property type="project" value="UniProtKB-SubCell"/>
</dbReference>
<keyword evidence="4 6" id="KW-1133">Transmembrane helix</keyword>
<evidence type="ECO:0000256" key="3">
    <source>
        <dbReference type="ARBA" id="ARBA00022692"/>
    </source>
</evidence>
<protein>
    <submittedName>
        <fullName evidence="8">MFS transporter</fullName>
    </submittedName>
</protein>
<keyword evidence="2" id="KW-1003">Cell membrane</keyword>
<evidence type="ECO:0000313" key="8">
    <source>
        <dbReference type="EMBL" id="MQA21147.1"/>
    </source>
</evidence>
<keyword evidence="9" id="KW-1185">Reference proteome</keyword>
<feature type="transmembrane region" description="Helical" evidence="6">
    <location>
        <begin position="132"/>
        <end position="156"/>
    </location>
</feature>
<accession>A0A843SK91</accession>
<feature type="transmembrane region" description="Helical" evidence="6">
    <location>
        <begin position="162"/>
        <end position="182"/>
    </location>
</feature>
<feature type="transmembrane region" description="Helical" evidence="6">
    <location>
        <begin position="237"/>
        <end position="255"/>
    </location>
</feature>
<dbReference type="Proteomes" id="UP000444318">
    <property type="component" value="Unassembled WGS sequence"/>
</dbReference>
<dbReference type="Pfam" id="PF07690">
    <property type="entry name" value="MFS_1"/>
    <property type="match status" value="1"/>
</dbReference>
<dbReference type="CDD" id="cd17324">
    <property type="entry name" value="MFS_NepI_like"/>
    <property type="match status" value="1"/>
</dbReference>
<evidence type="ECO:0000256" key="4">
    <source>
        <dbReference type="ARBA" id="ARBA00022989"/>
    </source>
</evidence>
<name>A0A843SK91_9BURK</name>
<evidence type="ECO:0000256" key="6">
    <source>
        <dbReference type="SAM" id="Phobius"/>
    </source>
</evidence>
<dbReference type="Gene3D" id="1.20.1250.20">
    <property type="entry name" value="MFS general substrate transporter like domains"/>
    <property type="match status" value="2"/>
</dbReference>
<feature type="transmembrane region" description="Helical" evidence="6">
    <location>
        <begin position="319"/>
        <end position="336"/>
    </location>
</feature>
<dbReference type="PANTHER" id="PTHR43124:SF8">
    <property type="entry name" value="INNER MEMBRANE TRANSPORT PROTEIN YDHP"/>
    <property type="match status" value="1"/>
</dbReference>
<evidence type="ECO:0000313" key="9">
    <source>
        <dbReference type="Proteomes" id="UP000444318"/>
    </source>
</evidence>
<dbReference type="InterPro" id="IPR011701">
    <property type="entry name" value="MFS"/>
</dbReference>
<dbReference type="InterPro" id="IPR036259">
    <property type="entry name" value="MFS_trans_sf"/>
</dbReference>
<evidence type="ECO:0000256" key="1">
    <source>
        <dbReference type="ARBA" id="ARBA00004651"/>
    </source>
</evidence>
<feature type="transmembrane region" description="Helical" evidence="6">
    <location>
        <begin position="70"/>
        <end position="94"/>
    </location>
</feature>
<dbReference type="SUPFAM" id="SSF103473">
    <property type="entry name" value="MFS general substrate transporter"/>
    <property type="match status" value="1"/>
</dbReference>
<keyword evidence="5 6" id="KW-0472">Membrane</keyword>
<dbReference type="PANTHER" id="PTHR43124">
    <property type="entry name" value="PURINE EFFLUX PUMP PBUE"/>
    <property type="match status" value="1"/>
</dbReference>
<sequence length="385" mass="39502">MPIAIYALAVGAFGIGTTEFIVMGLLMEMARDFNTSISGAGYIITVYALGVVLGAPLLTPFLSRLPRRPALIGLMALFTLGNAACALAGSFWQILLARLLTSFVHASYFGIGSVVAADLAPAGKKSSALSTMFLGATLANVIGVPLGTVIGQAYGWRSSFCAVTLVGLLATLATALFVPKLARPTAAPNLRAELRVLRQPDMLQAFAVTVLGFGGTFAAFTYIAPFLTQVTGLSEQYVSPMLVLFGLGMVVGNPIGGKLADRNTALALRWTLGALATVLLLLVPFAHNPYVVAALIFLFGAAMFATISPLQTQVLERGTGAPTLAAACNIAAFNLGNAGGAWVGGVVIASGIGISMVPAFGALITLAGLAVVFLYGRSNAVAANG</sequence>
<feature type="domain" description="Major facilitator superfamily (MFS) profile" evidence="7">
    <location>
        <begin position="4"/>
        <end position="379"/>
    </location>
</feature>
<keyword evidence="3 6" id="KW-0812">Transmembrane</keyword>
<comment type="subcellular location">
    <subcellularLocation>
        <location evidence="1">Cell membrane</location>
        <topology evidence="1">Multi-pass membrane protein</topology>
    </subcellularLocation>
</comment>
<feature type="transmembrane region" description="Helical" evidence="6">
    <location>
        <begin position="39"/>
        <end position="58"/>
    </location>
</feature>
<feature type="transmembrane region" description="Helical" evidence="6">
    <location>
        <begin position="267"/>
        <end position="284"/>
    </location>
</feature>
<proteinExistence type="predicted"/>
<feature type="transmembrane region" description="Helical" evidence="6">
    <location>
        <begin position="5"/>
        <end position="27"/>
    </location>
</feature>
<gene>
    <name evidence="8" type="ORF">GEV01_16625</name>
</gene>
<evidence type="ECO:0000256" key="2">
    <source>
        <dbReference type="ARBA" id="ARBA00022475"/>
    </source>
</evidence>
<reference evidence="8 9" key="1">
    <citation type="submission" date="2019-10" db="EMBL/GenBank/DDBJ databases">
        <title>Two novel species isolated from a subtropical stream in China.</title>
        <authorList>
            <person name="Lu H."/>
        </authorList>
    </citation>
    <scope>NUCLEOTIDE SEQUENCE [LARGE SCALE GENOMIC DNA]</scope>
    <source>
        <strain evidence="8 9">FT103W</strain>
    </source>
</reference>
<evidence type="ECO:0000259" key="7">
    <source>
        <dbReference type="PROSITE" id="PS50850"/>
    </source>
</evidence>
<evidence type="ECO:0000256" key="5">
    <source>
        <dbReference type="ARBA" id="ARBA00023136"/>
    </source>
</evidence>
<dbReference type="EMBL" id="WHUF01000004">
    <property type="protein sequence ID" value="MQA21147.1"/>
    <property type="molecule type" value="Genomic_DNA"/>
</dbReference>
<feature type="transmembrane region" description="Helical" evidence="6">
    <location>
        <begin position="342"/>
        <end position="375"/>
    </location>
</feature>
<dbReference type="InterPro" id="IPR020846">
    <property type="entry name" value="MFS_dom"/>
</dbReference>
<feature type="transmembrane region" description="Helical" evidence="6">
    <location>
        <begin position="100"/>
        <end position="120"/>
    </location>
</feature>
<organism evidence="8 9">
    <name type="scientific">Rugamonas rivuli</name>
    <dbReference type="NCBI Taxonomy" id="2743358"/>
    <lineage>
        <taxon>Bacteria</taxon>
        <taxon>Pseudomonadati</taxon>
        <taxon>Pseudomonadota</taxon>
        <taxon>Betaproteobacteria</taxon>
        <taxon>Burkholderiales</taxon>
        <taxon>Oxalobacteraceae</taxon>
        <taxon>Telluria group</taxon>
        <taxon>Rugamonas</taxon>
    </lineage>
</organism>
<feature type="transmembrane region" description="Helical" evidence="6">
    <location>
        <begin position="203"/>
        <end position="225"/>
    </location>
</feature>
<comment type="caution">
    <text evidence="8">The sequence shown here is derived from an EMBL/GenBank/DDBJ whole genome shotgun (WGS) entry which is preliminary data.</text>
</comment>
<dbReference type="GO" id="GO:0022857">
    <property type="term" value="F:transmembrane transporter activity"/>
    <property type="evidence" value="ECO:0007669"/>
    <property type="project" value="InterPro"/>
</dbReference>
<feature type="transmembrane region" description="Helical" evidence="6">
    <location>
        <begin position="290"/>
        <end position="307"/>
    </location>
</feature>